<keyword evidence="1" id="KW-0732">Signal</keyword>
<name>C6LKD5_9FIRM</name>
<feature type="chain" id="PRO_5002968506" evidence="1">
    <location>
        <begin position="27"/>
        <end position="176"/>
    </location>
</feature>
<gene>
    <name evidence="2" type="ORF">BRYFOR_09122</name>
</gene>
<protein>
    <submittedName>
        <fullName evidence="2">Uncharacterized protein</fullName>
    </submittedName>
</protein>
<keyword evidence="3" id="KW-1185">Reference proteome</keyword>
<evidence type="ECO:0000256" key="1">
    <source>
        <dbReference type="SAM" id="SignalP"/>
    </source>
</evidence>
<comment type="caution">
    <text evidence="2">The sequence shown here is derived from an EMBL/GenBank/DDBJ whole genome shotgun (WGS) entry which is preliminary data.</text>
</comment>
<dbReference type="Proteomes" id="UP000005561">
    <property type="component" value="Unassembled WGS sequence"/>
</dbReference>
<dbReference type="eggNOG" id="ENOG50336QB">
    <property type="taxonomic scope" value="Bacteria"/>
</dbReference>
<sequence>MVKRDIRAAVMTALLLTAAIPGTAQAGETSAGQLPDSAVIDVRAKYEGDMEVPAVYLVDVKWGAMEFTYTSAGTSIWDPVTHTYKVTEKNTWSGQGNTITLENHSNAEVTAELSFRAAEGYSLTGNFDRERLTLPSAEGTEAGAPPSAEAVFMLDGTLEAETDSFHTVGQITVAVK</sequence>
<dbReference type="RefSeq" id="WP_006863884.1">
    <property type="nucleotide sequence ID" value="NZ_ACCL02000024.1"/>
</dbReference>
<dbReference type="STRING" id="168384.SAMN05660368_03416"/>
<reference evidence="2" key="1">
    <citation type="submission" date="2009-07" db="EMBL/GenBank/DDBJ databases">
        <authorList>
            <person name="Weinstock G."/>
            <person name="Sodergren E."/>
            <person name="Clifton S."/>
            <person name="Fulton L."/>
            <person name="Fulton B."/>
            <person name="Courtney L."/>
            <person name="Fronick C."/>
            <person name="Harrison M."/>
            <person name="Strong C."/>
            <person name="Farmer C."/>
            <person name="Delahaunty K."/>
            <person name="Markovic C."/>
            <person name="Hall O."/>
            <person name="Minx P."/>
            <person name="Tomlinson C."/>
            <person name="Mitreva M."/>
            <person name="Nelson J."/>
            <person name="Hou S."/>
            <person name="Wollam A."/>
            <person name="Pepin K.H."/>
            <person name="Johnson M."/>
            <person name="Bhonagiri V."/>
            <person name="Nash W.E."/>
            <person name="Warren W."/>
            <person name="Chinwalla A."/>
            <person name="Mardis E.R."/>
            <person name="Wilson R.K."/>
        </authorList>
    </citation>
    <scope>NUCLEOTIDE SEQUENCE [LARGE SCALE GENOMIC DNA]</scope>
    <source>
        <strain evidence="2">DSM 14469</strain>
    </source>
</reference>
<dbReference type="EMBL" id="ACCL02000024">
    <property type="protein sequence ID" value="EET58834.1"/>
    <property type="molecule type" value="Genomic_DNA"/>
</dbReference>
<proteinExistence type="predicted"/>
<evidence type="ECO:0000313" key="3">
    <source>
        <dbReference type="Proteomes" id="UP000005561"/>
    </source>
</evidence>
<feature type="signal peptide" evidence="1">
    <location>
        <begin position="1"/>
        <end position="26"/>
    </location>
</feature>
<accession>C6LKD5</accession>
<dbReference type="AlphaFoldDB" id="C6LKD5"/>
<evidence type="ECO:0000313" key="2">
    <source>
        <dbReference type="EMBL" id="EET58834.1"/>
    </source>
</evidence>
<organism evidence="2 3">
    <name type="scientific">Marvinbryantia formatexigens DSM 14469</name>
    <dbReference type="NCBI Taxonomy" id="478749"/>
    <lineage>
        <taxon>Bacteria</taxon>
        <taxon>Bacillati</taxon>
        <taxon>Bacillota</taxon>
        <taxon>Clostridia</taxon>
        <taxon>Lachnospirales</taxon>
        <taxon>Lachnospiraceae</taxon>
        <taxon>Marvinbryantia</taxon>
    </lineage>
</organism>